<organism evidence="3 4">
    <name type="scientific">Ignatzschineria indica</name>
    <dbReference type="NCBI Taxonomy" id="472583"/>
    <lineage>
        <taxon>Bacteria</taxon>
        <taxon>Pseudomonadati</taxon>
        <taxon>Pseudomonadota</taxon>
        <taxon>Gammaproteobacteria</taxon>
        <taxon>Cardiobacteriales</taxon>
        <taxon>Ignatzschineriaceae</taxon>
        <taxon>Ignatzschineria</taxon>
    </lineage>
</organism>
<keyword evidence="1" id="KW-1133">Transmembrane helix</keyword>
<dbReference type="RefSeq" id="WP_109236467.1">
    <property type="nucleotide sequence ID" value="NZ_BMXZ01000003.1"/>
</dbReference>
<evidence type="ECO:0000313" key="3">
    <source>
        <dbReference type="EMBL" id="PWD82481.1"/>
    </source>
</evidence>
<dbReference type="SUPFAM" id="SSF53649">
    <property type="entry name" value="Alkaline phosphatase-like"/>
    <property type="match status" value="1"/>
</dbReference>
<evidence type="ECO:0000259" key="2">
    <source>
        <dbReference type="Pfam" id="PF00884"/>
    </source>
</evidence>
<dbReference type="Pfam" id="PF00884">
    <property type="entry name" value="Sulfatase"/>
    <property type="match status" value="1"/>
</dbReference>
<comment type="caution">
    <text evidence="3">The sequence shown here is derived from an EMBL/GenBank/DDBJ whole genome shotgun (WGS) entry which is preliminary data.</text>
</comment>
<dbReference type="InterPro" id="IPR017850">
    <property type="entry name" value="Alkaline_phosphatase_core_sf"/>
</dbReference>
<reference evidence="3 4" key="1">
    <citation type="journal article" date="2018" name="Genome Announc.">
        <title>Ignatzschineria cameli sp. nov., isolated from necrotic foot tissue of dromedaries (Camelus dromedarius) and associated maggots (Wohlfahrtia species) in Dubai.</title>
        <authorList>
            <person name="Tsang C.C."/>
            <person name="Tang J.Y."/>
            <person name="Fong J.Y."/>
            <person name="Kinne J."/>
            <person name="Lee H.H."/>
            <person name="Joseph M."/>
            <person name="Jose S."/>
            <person name="Schuster R.K."/>
            <person name="Tang Y."/>
            <person name="Sivakumar S."/>
            <person name="Chen J.H."/>
            <person name="Teng J.L."/>
            <person name="Lau S.K."/>
            <person name="Wernery U."/>
            <person name="Woo P.C."/>
        </authorList>
    </citation>
    <scope>NUCLEOTIDE SEQUENCE [LARGE SCALE GENOMIC DNA]</scope>
    <source>
        <strain evidence="3 4">KCTC 22643</strain>
    </source>
</reference>
<dbReference type="Gene3D" id="3.40.720.10">
    <property type="entry name" value="Alkaline Phosphatase, subunit A"/>
    <property type="match status" value="1"/>
</dbReference>
<feature type="transmembrane region" description="Helical" evidence="1">
    <location>
        <begin position="7"/>
        <end position="32"/>
    </location>
</feature>
<keyword evidence="1" id="KW-0472">Membrane</keyword>
<proteinExistence type="predicted"/>
<feature type="transmembrane region" description="Helical" evidence="1">
    <location>
        <begin position="64"/>
        <end position="83"/>
    </location>
</feature>
<dbReference type="InterPro" id="IPR000917">
    <property type="entry name" value="Sulfatase_N"/>
</dbReference>
<keyword evidence="1" id="KW-0812">Transmembrane</keyword>
<dbReference type="GO" id="GO:0005886">
    <property type="term" value="C:plasma membrane"/>
    <property type="evidence" value="ECO:0007669"/>
    <property type="project" value="UniProtKB-SubCell"/>
</dbReference>
<evidence type="ECO:0000256" key="1">
    <source>
        <dbReference type="SAM" id="Phobius"/>
    </source>
</evidence>
<dbReference type="InterPro" id="IPR040423">
    <property type="entry name" value="PEA_transferase"/>
</dbReference>
<accession>A0A2U2AII5</accession>
<dbReference type="Proteomes" id="UP000244948">
    <property type="component" value="Unassembled WGS sequence"/>
</dbReference>
<dbReference type="PANTHER" id="PTHR30443">
    <property type="entry name" value="INNER MEMBRANE PROTEIN"/>
    <property type="match status" value="1"/>
</dbReference>
<protein>
    <recommendedName>
        <fullName evidence="2">Sulfatase N-terminal domain-containing protein</fullName>
    </recommendedName>
</protein>
<sequence>MRLLSKIILIALGFILINYPFIEGKAYYYISIERPDRLIRHLLTALFALTIVELFAFTKMRYRIPLYLLFLFGSMTYLIYYFSAGSEPDYEDFRTLMDARVMIKDAALGYQNAIFMAILYHLPITIGIFLFPKLYMGWKGTTTAIALYLIALAGMLMIIYNKSGKGTNGRASYITPVAQVVTFTYLNYLRADGASFDFYPREAPTTADITHPKARNIIVVMDESIRGDMVSLENRAGTTPALTTFPPDTVYDFGLIASFSNCSDTSNLAARKLPRLNKEPSDLFLDNTTVWDLAEIAGFKPYVIDAQHNASGHNFYTDKELENVVNIPASQLKNDGEVIDIIADIFAESETPTFIYAGLKGSHFPFQNTGFPTPFEPAMKNTVLADATSEEALNSYKNLILANTNQFFVKLKALLETYPDTIVIYTSDHGQDLSDPKNKKTHCDAKTTSMEEGIVPLLLFADQSVIESPFIEQFKENPGITNQMIMAPMVMDFMGYQPAVIEQFTEYPTLLNRKGKEIGFIYKRPIPHFRSEIERFDITPEDLQYFREHGRSDKQLEYNFFAD</sequence>
<dbReference type="GO" id="GO:0016776">
    <property type="term" value="F:phosphotransferase activity, phosphate group as acceptor"/>
    <property type="evidence" value="ECO:0007669"/>
    <property type="project" value="TreeGrafter"/>
</dbReference>
<feature type="domain" description="Sulfatase N-terminal" evidence="2">
    <location>
        <begin position="215"/>
        <end position="496"/>
    </location>
</feature>
<dbReference type="AlphaFoldDB" id="A0A2U2AII5"/>
<name>A0A2U2AII5_9GAMM</name>
<keyword evidence="4" id="KW-1185">Reference proteome</keyword>
<feature type="transmembrane region" description="Helical" evidence="1">
    <location>
        <begin position="110"/>
        <end position="131"/>
    </location>
</feature>
<dbReference type="GO" id="GO:0009244">
    <property type="term" value="P:lipopolysaccharide core region biosynthetic process"/>
    <property type="evidence" value="ECO:0007669"/>
    <property type="project" value="TreeGrafter"/>
</dbReference>
<gene>
    <name evidence="3" type="ORF">DC082_07530</name>
</gene>
<dbReference type="PANTHER" id="PTHR30443:SF2">
    <property type="entry name" value="PHOSPHOETHANOLAMINE TRANSFERASE EPTC"/>
    <property type="match status" value="1"/>
</dbReference>
<evidence type="ECO:0000313" key="4">
    <source>
        <dbReference type="Proteomes" id="UP000244948"/>
    </source>
</evidence>
<feature type="transmembrane region" description="Helical" evidence="1">
    <location>
        <begin position="38"/>
        <end position="57"/>
    </location>
</feature>
<feature type="transmembrane region" description="Helical" evidence="1">
    <location>
        <begin position="143"/>
        <end position="160"/>
    </location>
</feature>
<dbReference type="EMBL" id="QEWR01000004">
    <property type="protein sequence ID" value="PWD82481.1"/>
    <property type="molecule type" value="Genomic_DNA"/>
</dbReference>